<keyword evidence="7 9" id="KW-0472">Membrane</keyword>
<feature type="region of interest" description="Disordered" evidence="10">
    <location>
        <begin position="209"/>
        <end position="231"/>
    </location>
</feature>
<dbReference type="InterPro" id="IPR000990">
    <property type="entry name" value="Innexin"/>
</dbReference>
<feature type="compositionally biased region" description="Low complexity" evidence="10">
    <location>
        <begin position="215"/>
        <end position="230"/>
    </location>
</feature>
<dbReference type="GO" id="GO:0034220">
    <property type="term" value="P:monoatomic ion transmembrane transport"/>
    <property type="evidence" value="ECO:0007669"/>
    <property type="project" value="UniProtKB-KW"/>
</dbReference>
<gene>
    <name evidence="9" type="primary">inx</name>
    <name evidence="11" type="ORF">OXX778_LOCUS15188</name>
</gene>
<dbReference type="Pfam" id="PF00876">
    <property type="entry name" value="Innexin"/>
    <property type="match status" value="1"/>
</dbReference>
<evidence type="ECO:0000313" key="12">
    <source>
        <dbReference type="Proteomes" id="UP000663879"/>
    </source>
</evidence>
<dbReference type="PANTHER" id="PTHR11893">
    <property type="entry name" value="INNEXIN"/>
    <property type="match status" value="1"/>
</dbReference>
<evidence type="ECO:0000256" key="1">
    <source>
        <dbReference type="ARBA" id="ARBA00004651"/>
    </source>
</evidence>
<feature type="transmembrane region" description="Helical" evidence="9">
    <location>
        <begin position="347"/>
        <end position="372"/>
    </location>
</feature>
<dbReference type="GO" id="GO:0005921">
    <property type="term" value="C:gap junction"/>
    <property type="evidence" value="ECO:0007669"/>
    <property type="project" value="UniProtKB-UniRule"/>
</dbReference>
<keyword evidence="5 9" id="KW-1133">Transmembrane helix</keyword>
<evidence type="ECO:0000256" key="8">
    <source>
        <dbReference type="ARBA" id="ARBA00023303"/>
    </source>
</evidence>
<feature type="transmembrane region" description="Helical" evidence="9">
    <location>
        <begin position="32"/>
        <end position="50"/>
    </location>
</feature>
<feature type="transmembrane region" description="Helical" evidence="9">
    <location>
        <begin position="103"/>
        <end position="121"/>
    </location>
</feature>
<keyword evidence="12" id="KW-1185">Reference proteome</keyword>
<comment type="function">
    <text evidence="9">Structural component of the gap junctions.</text>
</comment>
<evidence type="ECO:0000256" key="10">
    <source>
        <dbReference type="SAM" id="MobiDB-lite"/>
    </source>
</evidence>
<accession>A0A814F0B4</accession>
<keyword evidence="6 9" id="KW-0406">Ion transport</keyword>
<proteinExistence type="inferred from homology"/>
<dbReference type="AlphaFoldDB" id="A0A814F0B4"/>
<protein>
    <recommendedName>
        <fullName evidence="9">Innexin</fullName>
    </recommendedName>
</protein>
<name>A0A814F0B4_9BILA</name>
<evidence type="ECO:0000256" key="2">
    <source>
        <dbReference type="ARBA" id="ARBA00022448"/>
    </source>
</evidence>
<organism evidence="11 12">
    <name type="scientific">Brachionus calyciflorus</name>
    <dbReference type="NCBI Taxonomy" id="104777"/>
    <lineage>
        <taxon>Eukaryota</taxon>
        <taxon>Metazoa</taxon>
        <taxon>Spiralia</taxon>
        <taxon>Gnathifera</taxon>
        <taxon>Rotifera</taxon>
        <taxon>Eurotatoria</taxon>
        <taxon>Monogononta</taxon>
        <taxon>Pseudotrocha</taxon>
        <taxon>Ploima</taxon>
        <taxon>Brachionidae</taxon>
        <taxon>Brachionus</taxon>
    </lineage>
</organism>
<comment type="subcellular location">
    <subcellularLocation>
        <location evidence="1 9">Cell membrane</location>
        <topology evidence="1 9">Multi-pass membrane protein</topology>
    </subcellularLocation>
</comment>
<keyword evidence="2 9" id="KW-0813">Transport</keyword>
<reference evidence="11" key="1">
    <citation type="submission" date="2021-02" db="EMBL/GenBank/DDBJ databases">
        <authorList>
            <person name="Nowell W R."/>
        </authorList>
    </citation>
    <scope>NUCLEOTIDE SEQUENCE</scope>
    <source>
        <strain evidence="11">Ploen Becks lab</strain>
    </source>
</reference>
<dbReference type="Proteomes" id="UP000663879">
    <property type="component" value="Unassembled WGS sequence"/>
</dbReference>
<keyword evidence="8 9" id="KW-0407">Ion channel</keyword>
<dbReference type="EMBL" id="CAJNOC010003295">
    <property type="protein sequence ID" value="CAF0976390.1"/>
    <property type="molecule type" value="Genomic_DNA"/>
</dbReference>
<keyword evidence="3" id="KW-1003">Cell membrane</keyword>
<comment type="similarity">
    <text evidence="9">Belongs to the pannexin family.</text>
</comment>
<dbReference type="OrthoDB" id="5867527at2759"/>
<evidence type="ECO:0000313" key="11">
    <source>
        <dbReference type="EMBL" id="CAF0976390.1"/>
    </source>
</evidence>
<dbReference type="PANTHER" id="PTHR11893:SF36">
    <property type="entry name" value="INNEXIN-5"/>
    <property type="match status" value="1"/>
</dbReference>
<dbReference type="GO" id="GO:0005886">
    <property type="term" value="C:plasma membrane"/>
    <property type="evidence" value="ECO:0007669"/>
    <property type="project" value="UniProtKB-SubCell"/>
</dbReference>
<evidence type="ECO:0000256" key="6">
    <source>
        <dbReference type="ARBA" id="ARBA00023065"/>
    </source>
</evidence>
<evidence type="ECO:0000256" key="7">
    <source>
        <dbReference type="ARBA" id="ARBA00023136"/>
    </source>
</evidence>
<comment type="caution">
    <text evidence="11">The sequence shown here is derived from an EMBL/GenBank/DDBJ whole genome shotgun (WGS) entry which is preliminary data.</text>
</comment>
<evidence type="ECO:0000256" key="4">
    <source>
        <dbReference type="ARBA" id="ARBA00022692"/>
    </source>
</evidence>
<sequence length="524" mass="62299">MDLIKITQLLSASNLREYRDDDYWVDRLSHRYSIVIFSVFAVLVTTKAYIGDPIDCWAPPEFKASYERYAETLCFVNGTYYISSTEIDIPIDPTHRYSNRIRYYQWTPFILLLQALTMYAPRILWLSLNTKYGINLSNLVDAAKKYESVDSFINKEKILVYICKNLIRTIQLNTSYNKKIKKCQEKRELYLAHKYEIDRMMFQLNENKLRERSRSPSSSASRSESKQSPETNRLINSLITEPPKQLKKIDFFKTYLSSLYLIIKIFYLLVAVGQLFFLNRLIGNNFYLIGLTLLKSFFNEIQWPHLDVFPRMTLCEIYIREVGTVHQYLIQCVLRINLFNEVIFVLVWYWLVFCVLMTFSDLILKITSFMLFSSYHRKMFALKYLELIHLNSKYNKESIDDLNTNKETEMFEKFCDLYFSNDTMFALRVIEQNASSFIVSEIIENLWLKFKLINNFCDYDNDDDDDCLMVDKKVKKRKKYKNRKISESSGSEFTNHHHNNNNSTSQAKNKRKKLKHRSSKTMNI</sequence>
<feature type="transmembrane region" description="Helical" evidence="9">
    <location>
        <begin position="254"/>
        <end position="277"/>
    </location>
</feature>
<dbReference type="PROSITE" id="PS51013">
    <property type="entry name" value="PANNEXIN"/>
    <property type="match status" value="1"/>
</dbReference>
<keyword evidence="4 9" id="KW-0812">Transmembrane</keyword>
<dbReference type="PRINTS" id="PR01262">
    <property type="entry name" value="INNEXIN"/>
</dbReference>
<feature type="region of interest" description="Disordered" evidence="10">
    <location>
        <begin position="481"/>
        <end position="524"/>
    </location>
</feature>
<evidence type="ECO:0000256" key="3">
    <source>
        <dbReference type="ARBA" id="ARBA00022475"/>
    </source>
</evidence>
<evidence type="ECO:0000256" key="5">
    <source>
        <dbReference type="ARBA" id="ARBA00022989"/>
    </source>
</evidence>
<evidence type="ECO:0000256" key="9">
    <source>
        <dbReference type="RuleBase" id="RU010713"/>
    </source>
</evidence>
<feature type="compositionally biased region" description="Basic residues" evidence="10">
    <location>
        <begin position="508"/>
        <end position="524"/>
    </location>
</feature>